<reference evidence="5" key="1">
    <citation type="submission" date="2024-07" db="EMBL/GenBank/DDBJ databases">
        <title>Two chromosome-level genome assemblies of Korean endemic species Abeliophyllum distichum and Forsythia ovata (Oleaceae).</title>
        <authorList>
            <person name="Jang H."/>
        </authorList>
    </citation>
    <scope>NUCLEOTIDE SEQUENCE [LARGE SCALE GENOMIC DNA]</scope>
</reference>
<proteinExistence type="predicted"/>
<dbReference type="Proteomes" id="UP001604277">
    <property type="component" value="Unassembled WGS sequence"/>
</dbReference>
<evidence type="ECO:0000256" key="2">
    <source>
        <dbReference type="SAM" id="Phobius"/>
    </source>
</evidence>
<name>A0ABD1SQM6_9LAMI</name>
<dbReference type="EMBL" id="JBFOLJ010000010">
    <property type="protein sequence ID" value="KAL2503012.1"/>
    <property type="molecule type" value="Genomic_DNA"/>
</dbReference>
<evidence type="ECO:0000256" key="1">
    <source>
        <dbReference type="ARBA" id="ARBA00022729"/>
    </source>
</evidence>
<dbReference type="AlphaFoldDB" id="A0ABD1SQM6"/>
<accession>A0ABD1SQM6</accession>
<comment type="caution">
    <text evidence="4">The sequence shown here is derived from an EMBL/GenBank/DDBJ whole genome shotgun (WGS) entry which is preliminary data.</text>
</comment>
<dbReference type="InterPro" id="IPR039331">
    <property type="entry name" value="PAPs-like"/>
</dbReference>
<organism evidence="4 5">
    <name type="scientific">Forsythia ovata</name>
    <dbReference type="NCBI Taxonomy" id="205694"/>
    <lineage>
        <taxon>Eukaryota</taxon>
        <taxon>Viridiplantae</taxon>
        <taxon>Streptophyta</taxon>
        <taxon>Embryophyta</taxon>
        <taxon>Tracheophyta</taxon>
        <taxon>Spermatophyta</taxon>
        <taxon>Magnoliopsida</taxon>
        <taxon>eudicotyledons</taxon>
        <taxon>Gunneridae</taxon>
        <taxon>Pentapetalae</taxon>
        <taxon>asterids</taxon>
        <taxon>lamiids</taxon>
        <taxon>Lamiales</taxon>
        <taxon>Oleaceae</taxon>
        <taxon>Forsythieae</taxon>
        <taxon>Forsythia</taxon>
    </lineage>
</organism>
<keyword evidence="1" id="KW-0732">Signal</keyword>
<dbReference type="InterPro" id="IPR015914">
    <property type="entry name" value="PAPs_N"/>
</dbReference>
<keyword evidence="2" id="KW-0472">Membrane</keyword>
<dbReference type="PANTHER" id="PTHR22953">
    <property type="entry name" value="ACID PHOSPHATASE RELATED"/>
    <property type="match status" value="1"/>
</dbReference>
<feature type="transmembrane region" description="Helical" evidence="2">
    <location>
        <begin position="6"/>
        <end position="26"/>
    </location>
</feature>
<gene>
    <name evidence="4" type="ORF">Fot_36860</name>
</gene>
<evidence type="ECO:0000313" key="5">
    <source>
        <dbReference type="Proteomes" id="UP001604277"/>
    </source>
</evidence>
<dbReference type="InterPro" id="IPR008963">
    <property type="entry name" value="Purple_acid_Pase-like_N"/>
</dbReference>
<feature type="domain" description="Purple acid phosphatase N-terminal" evidence="3">
    <location>
        <begin position="51"/>
        <end position="138"/>
    </location>
</feature>
<dbReference type="SUPFAM" id="SSF49363">
    <property type="entry name" value="Purple acid phosphatase, N-terminal domain"/>
    <property type="match status" value="1"/>
</dbReference>
<sequence>MAVNNWVMILALALAFAGAVDFGFSYDRPPRRKSLSKPFLKDLYEHDSTSPQQVHISLSGNNKMRISWITSDPTPAIVKYGSSPGDYKFSANGTTKMYQYLEYNSGEIHDVVIGPLHPDTVYYYICGTNYSPEFTFKTPPPRFPIKFAISGTNK</sequence>
<evidence type="ECO:0000313" key="4">
    <source>
        <dbReference type="EMBL" id="KAL2503012.1"/>
    </source>
</evidence>
<keyword evidence="2" id="KW-0812">Transmembrane</keyword>
<dbReference type="Gene3D" id="2.60.40.380">
    <property type="entry name" value="Purple acid phosphatase-like, N-terminal"/>
    <property type="match status" value="1"/>
</dbReference>
<dbReference type="Pfam" id="PF16656">
    <property type="entry name" value="Pur_ac_phosph_N"/>
    <property type="match status" value="1"/>
</dbReference>
<protein>
    <submittedName>
        <fullName evidence="4">Purple acid phosphatase 20</fullName>
    </submittedName>
</protein>
<evidence type="ECO:0000259" key="3">
    <source>
        <dbReference type="Pfam" id="PF16656"/>
    </source>
</evidence>
<dbReference type="PANTHER" id="PTHR22953:SF153">
    <property type="entry name" value="PURPLE ACID PHOSPHATASE"/>
    <property type="match status" value="1"/>
</dbReference>
<keyword evidence="5" id="KW-1185">Reference proteome</keyword>
<keyword evidence="2" id="KW-1133">Transmembrane helix</keyword>